<dbReference type="SUPFAM" id="SSF51905">
    <property type="entry name" value="FAD/NAD(P)-binding domain"/>
    <property type="match status" value="1"/>
</dbReference>
<dbReference type="InterPro" id="IPR002937">
    <property type="entry name" value="Amino_oxidase"/>
</dbReference>
<reference evidence="5 6" key="1">
    <citation type="submission" date="2020-07" db="EMBL/GenBank/DDBJ databases">
        <title>Sequencing the genomes of 1000 actinobacteria strains.</title>
        <authorList>
            <person name="Klenk H.-P."/>
        </authorList>
    </citation>
    <scope>NUCLEOTIDE SEQUENCE [LARGE SCALE GENOMIC DNA]</scope>
    <source>
        <strain evidence="5 6">DSM 22083</strain>
    </source>
</reference>
<sequence>MPGDPDVAIIGGGHNAGVAAAYLARAGLQVVVCEARDRFGGAVASEPVFPGVAANLSRFSYLVSLLPDRIVADLGLEIELRSRPVASYTPVGDDGILVERPEGDETAVSFARLAGSADYPAWGEFHDQLADIAAAIAPTLTEPLRPVDEVRAMIDPALWHGLVERPLGDLLRQRFGSDVVRGIVATDALIGTDTRLDDPSLRQNRCFLYHVIGNGTGEWRVPVGGMGAVAAEIERAARAAGADLRFGARVEAVREEGDNRVLELTDGTELRAGLVLAGCAPAVLDRLRGRTPAEVSEGTQIKINMVLRRLPRLRSGRDPEQAFAGTLHLHQSAGDLDRAAEAAEAGRIPDPLPCEVYCHTLTDRSILAPGLDAAGWHTLTLFGLHTPARLFRADPDRTRDLVRDAALRSLQHALAEPLDDCLATDLNGRPCVEAMSPLDIEAELGMPGGQIFHGDLSWPWLAGPDAPRTAAERWGVATDDPRILLCGAGAVRGGAVSGIGGHNAAQAVLELLDHRARG</sequence>
<comment type="caution">
    <text evidence="5">The sequence shown here is derived from an EMBL/GenBank/DDBJ whole genome shotgun (WGS) entry which is preliminary data.</text>
</comment>
<dbReference type="GO" id="GO:0005829">
    <property type="term" value="C:cytosol"/>
    <property type="evidence" value="ECO:0007669"/>
    <property type="project" value="TreeGrafter"/>
</dbReference>
<evidence type="ECO:0000259" key="4">
    <source>
        <dbReference type="Pfam" id="PF01593"/>
    </source>
</evidence>
<dbReference type="PANTHER" id="PTHR10668:SF103">
    <property type="entry name" value="PYRIDINE NUCLEOTIDE-DISULFIDE OXIDOREDUCTASE DOMAIN-CONTAINING PROTEIN 2"/>
    <property type="match status" value="1"/>
</dbReference>
<dbReference type="RefSeq" id="WP_179755319.1">
    <property type="nucleotide sequence ID" value="NZ_JACCBU010000001.1"/>
</dbReference>
<evidence type="ECO:0000256" key="3">
    <source>
        <dbReference type="ARBA" id="ARBA00040298"/>
    </source>
</evidence>
<dbReference type="InterPro" id="IPR036188">
    <property type="entry name" value="FAD/NAD-bd_sf"/>
</dbReference>
<protein>
    <recommendedName>
        <fullName evidence="3">Pyridine nucleotide-disulfide oxidoreductase domain-containing protein 2</fullName>
    </recommendedName>
</protein>
<name>A0A7Y9IBH8_9ACTN</name>
<accession>A0A7Y9IBH8</accession>
<dbReference type="Gene3D" id="3.50.50.60">
    <property type="entry name" value="FAD/NAD(P)-binding domain"/>
    <property type="match status" value="2"/>
</dbReference>
<organism evidence="5 6">
    <name type="scientific">Microlunatus parietis</name>
    <dbReference type="NCBI Taxonomy" id="682979"/>
    <lineage>
        <taxon>Bacteria</taxon>
        <taxon>Bacillati</taxon>
        <taxon>Actinomycetota</taxon>
        <taxon>Actinomycetes</taxon>
        <taxon>Propionibacteriales</taxon>
        <taxon>Propionibacteriaceae</taxon>
        <taxon>Microlunatus</taxon>
    </lineage>
</organism>
<feature type="domain" description="Amine oxidase" evidence="4">
    <location>
        <begin position="18"/>
        <end position="285"/>
    </location>
</feature>
<proteinExistence type="predicted"/>
<dbReference type="Proteomes" id="UP000569914">
    <property type="component" value="Unassembled WGS sequence"/>
</dbReference>
<dbReference type="AlphaFoldDB" id="A0A7Y9IBH8"/>
<dbReference type="PANTHER" id="PTHR10668">
    <property type="entry name" value="PHYTOENE DEHYDROGENASE"/>
    <property type="match status" value="1"/>
</dbReference>
<evidence type="ECO:0000313" key="5">
    <source>
        <dbReference type="EMBL" id="NYE73660.1"/>
    </source>
</evidence>
<evidence type="ECO:0000256" key="2">
    <source>
        <dbReference type="ARBA" id="ARBA00038825"/>
    </source>
</evidence>
<comment type="subunit">
    <text evidence="2">Interacts with COX5B; this interaction may contribute to localize PYROXD2 to the inner face of the inner mitochondrial membrane.</text>
</comment>
<dbReference type="EMBL" id="JACCBU010000001">
    <property type="protein sequence ID" value="NYE73660.1"/>
    <property type="molecule type" value="Genomic_DNA"/>
</dbReference>
<keyword evidence="6" id="KW-1185">Reference proteome</keyword>
<dbReference type="Pfam" id="PF01593">
    <property type="entry name" value="Amino_oxidase"/>
    <property type="match status" value="1"/>
</dbReference>
<dbReference type="GO" id="GO:0016491">
    <property type="term" value="F:oxidoreductase activity"/>
    <property type="evidence" value="ECO:0007669"/>
    <property type="project" value="InterPro"/>
</dbReference>
<evidence type="ECO:0000313" key="6">
    <source>
        <dbReference type="Proteomes" id="UP000569914"/>
    </source>
</evidence>
<gene>
    <name evidence="5" type="ORF">BKA15_004989</name>
</gene>
<comment type="function">
    <text evidence="1">Probable oxidoreductase that may play a role as regulator of mitochondrial function.</text>
</comment>
<evidence type="ECO:0000256" key="1">
    <source>
        <dbReference type="ARBA" id="ARBA00037217"/>
    </source>
</evidence>